<proteinExistence type="predicted"/>
<evidence type="ECO:0000256" key="1">
    <source>
        <dbReference type="SAM" id="Phobius"/>
    </source>
</evidence>
<accession>A0ABV8N9M2</accession>
<sequence>MKNHWGRVIREALQSGDGTLRLVFLLGAGVFAAATAVALLIAARVTGLL</sequence>
<reference evidence="3" key="1">
    <citation type="journal article" date="2019" name="Int. J. Syst. Evol. Microbiol.">
        <title>The Global Catalogue of Microorganisms (GCM) 10K type strain sequencing project: providing services to taxonomists for standard genome sequencing and annotation.</title>
        <authorList>
            <consortium name="The Broad Institute Genomics Platform"/>
            <consortium name="The Broad Institute Genome Sequencing Center for Infectious Disease"/>
            <person name="Wu L."/>
            <person name="Ma J."/>
        </authorList>
    </citation>
    <scope>NUCLEOTIDE SEQUENCE [LARGE SCALE GENOMIC DNA]</scope>
    <source>
        <strain evidence="3">CCM 3243</strain>
    </source>
</reference>
<evidence type="ECO:0000313" key="3">
    <source>
        <dbReference type="Proteomes" id="UP001595871"/>
    </source>
</evidence>
<keyword evidence="1" id="KW-1133">Transmembrane helix</keyword>
<keyword evidence="1" id="KW-0812">Transmembrane</keyword>
<gene>
    <name evidence="2" type="ORF">ACFO3R_25060</name>
</gene>
<dbReference type="RefSeq" id="WP_181011484.1">
    <property type="nucleotide sequence ID" value="NZ_BAAAYA010000023.1"/>
</dbReference>
<feature type="transmembrane region" description="Helical" evidence="1">
    <location>
        <begin position="20"/>
        <end position="43"/>
    </location>
</feature>
<comment type="caution">
    <text evidence="2">The sequence shown here is derived from an EMBL/GenBank/DDBJ whole genome shotgun (WGS) entry which is preliminary data.</text>
</comment>
<keyword evidence="3" id="KW-1185">Reference proteome</keyword>
<dbReference type="EMBL" id="JBHSCF010000045">
    <property type="protein sequence ID" value="MFC4189633.1"/>
    <property type="molecule type" value="Genomic_DNA"/>
</dbReference>
<keyword evidence="1" id="KW-0472">Membrane</keyword>
<protein>
    <submittedName>
        <fullName evidence="2">Uncharacterized protein</fullName>
    </submittedName>
</protein>
<evidence type="ECO:0000313" key="2">
    <source>
        <dbReference type="EMBL" id="MFC4189633.1"/>
    </source>
</evidence>
<name>A0ABV8N9M2_9ACTN</name>
<dbReference type="Proteomes" id="UP001595871">
    <property type="component" value="Unassembled WGS sequence"/>
</dbReference>
<organism evidence="2 3">
    <name type="scientific">Streptomyces flavovirens</name>
    <dbReference type="NCBI Taxonomy" id="52258"/>
    <lineage>
        <taxon>Bacteria</taxon>
        <taxon>Bacillati</taxon>
        <taxon>Actinomycetota</taxon>
        <taxon>Actinomycetes</taxon>
        <taxon>Kitasatosporales</taxon>
        <taxon>Streptomycetaceae</taxon>
        <taxon>Streptomyces</taxon>
    </lineage>
</organism>